<reference evidence="3 4" key="1">
    <citation type="journal article" date="2019" name="Biochem. Eng. J.">
        <title>Metabolic engineering of the marine bacteria Neptunomonas concharum for the production of acetoin and meso-2,3-butanediol from acetate.</title>
        <authorList>
            <person name="Li W."/>
            <person name="Pu N."/>
            <person name="Liu C.-X."/>
            <person name="Yuan Q.-P."/>
            <person name="Li Z.-J."/>
        </authorList>
    </citation>
    <scope>NUCLEOTIDE SEQUENCE [LARGE SCALE GENOMIC DNA]</scope>
    <source>
        <strain evidence="3 4">JCM17730</strain>
    </source>
</reference>
<dbReference type="Pfam" id="PF13472">
    <property type="entry name" value="Lipase_GDSL_2"/>
    <property type="match status" value="1"/>
</dbReference>
<dbReference type="GO" id="GO:0004622">
    <property type="term" value="F:phosphatidylcholine lysophospholipase activity"/>
    <property type="evidence" value="ECO:0007669"/>
    <property type="project" value="TreeGrafter"/>
</dbReference>
<proteinExistence type="predicted"/>
<evidence type="ECO:0000313" key="4">
    <source>
        <dbReference type="Proteomes" id="UP000324760"/>
    </source>
</evidence>
<feature type="signal peptide" evidence="1">
    <location>
        <begin position="1"/>
        <end position="20"/>
    </location>
</feature>
<dbReference type="KEGG" id="ncu:F0U83_16150"/>
<keyword evidence="4" id="KW-1185">Reference proteome</keyword>
<dbReference type="OrthoDB" id="9786188at2"/>
<keyword evidence="1" id="KW-0732">Signal</keyword>
<evidence type="ECO:0000256" key="1">
    <source>
        <dbReference type="SAM" id="SignalP"/>
    </source>
</evidence>
<accession>A0A5P1REQ3</accession>
<protein>
    <submittedName>
        <fullName evidence="3">Arylesterase</fullName>
    </submittedName>
</protein>
<dbReference type="Proteomes" id="UP000324760">
    <property type="component" value="Chromosome"/>
</dbReference>
<dbReference type="PANTHER" id="PTHR30383">
    <property type="entry name" value="THIOESTERASE 1/PROTEASE 1/LYSOPHOSPHOLIPASE L1"/>
    <property type="match status" value="1"/>
</dbReference>
<feature type="chain" id="PRO_5024915709" evidence="1">
    <location>
        <begin position="21"/>
        <end position="206"/>
    </location>
</feature>
<dbReference type="CDD" id="cd01822">
    <property type="entry name" value="Lysophospholipase_L1_like"/>
    <property type="match status" value="1"/>
</dbReference>
<dbReference type="InterPro" id="IPR036514">
    <property type="entry name" value="SGNH_hydro_sf"/>
</dbReference>
<sequence length="206" mass="23254">MFNIRFLPLLLLWFSSSAFSANLLVMGDSLSAAYGLQPSQGWVALLERRLDEEYPNVKVINASISGETTQGGITRLPALLERHQPQWIVLELAANDGLRGTPIPLIERNLRTLIELSQSHGAIPLLVGVRLPPNYGPAYTNRFFDLFDTLSKEYQISRVPFLMDKVALDRQLMQPDGLHPNAQAQPYLLENVWPFLKPLLDEYPTE</sequence>
<dbReference type="EMBL" id="CP043869">
    <property type="protein sequence ID" value="QEQ98120.1"/>
    <property type="molecule type" value="Genomic_DNA"/>
</dbReference>
<name>A0A5P1REQ3_9GAMM</name>
<organism evidence="3 4">
    <name type="scientific">Neptunomonas concharum</name>
    <dbReference type="NCBI Taxonomy" id="1031538"/>
    <lineage>
        <taxon>Bacteria</taxon>
        <taxon>Pseudomonadati</taxon>
        <taxon>Pseudomonadota</taxon>
        <taxon>Gammaproteobacteria</taxon>
        <taxon>Oceanospirillales</taxon>
        <taxon>Oceanospirillaceae</taxon>
        <taxon>Neptunomonas</taxon>
    </lineage>
</organism>
<dbReference type="SUPFAM" id="SSF52266">
    <property type="entry name" value="SGNH hydrolase"/>
    <property type="match status" value="1"/>
</dbReference>
<dbReference type="Gene3D" id="3.40.50.1110">
    <property type="entry name" value="SGNH hydrolase"/>
    <property type="match status" value="1"/>
</dbReference>
<evidence type="ECO:0000259" key="2">
    <source>
        <dbReference type="Pfam" id="PF13472"/>
    </source>
</evidence>
<dbReference type="RefSeq" id="WP_138988062.1">
    <property type="nucleotide sequence ID" value="NZ_CP043869.1"/>
</dbReference>
<evidence type="ECO:0000313" key="3">
    <source>
        <dbReference type="EMBL" id="QEQ98120.1"/>
    </source>
</evidence>
<dbReference type="InterPro" id="IPR013830">
    <property type="entry name" value="SGNH_hydro"/>
</dbReference>
<dbReference type="PANTHER" id="PTHR30383:SF24">
    <property type="entry name" value="THIOESTERASE 1_PROTEASE 1_LYSOPHOSPHOLIPASE L1"/>
    <property type="match status" value="1"/>
</dbReference>
<dbReference type="AlphaFoldDB" id="A0A5P1REQ3"/>
<feature type="domain" description="SGNH hydrolase-type esterase" evidence="2">
    <location>
        <begin position="25"/>
        <end position="183"/>
    </location>
</feature>
<dbReference type="InterPro" id="IPR051532">
    <property type="entry name" value="Ester_Hydrolysis_Enzymes"/>
</dbReference>
<gene>
    <name evidence="3" type="ORF">F0U83_16150</name>
</gene>